<evidence type="ECO:0000256" key="6">
    <source>
        <dbReference type="SAM" id="Phobius"/>
    </source>
</evidence>
<feature type="domain" description="MacB-like periplasmic core" evidence="8">
    <location>
        <begin position="20"/>
        <end position="240"/>
    </location>
</feature>
<evidence type="ECO:0000256" key="5">
    <source>
        <dbReference type="ARBA" id="ARBA00023136"/>
    </source>
</evidence>
<name>A0A2A2GEQ2_9BACT</name>
<dbReference type="InterPro" id="IPR025857">
    <property type="entry name" value="MacB_PCD"/>
</dbReference>
<evidence type="ECO:0000313" key="9">
    <source>
        <dbReference type="EMBL" id="PAU95242.1"/>
    </source>
</evidence>
<keyword evidence="2" id="KW-1003">Cell membrane</keyword>
<evidence type="ECO:0000256" key="2">
    <source>
        <dbReference type="ARBA" id="ARBA00022475"/>
    </source>
</evidence>
<dbReference type="PANTHER" id="PTHR30572:SF18">
    <property type="entry name" value="ABC-TYPE MACROLIDE FAMILY EXPORT SYSTEM PERMEASE COMPONENT 2"/>
    <property type="match status" value="1"/>
</dbReference>
<keyword evidence="3 6" id="KW-0812">Transmembrane</keyword>
<reference evidence="9 10" key="1">
    <citation type="submission" date="2017-08" db="EMBL/GenBank/DDBJ databases">
        <title>Aliifodinibius alkalisoli sp. nov., isolated from saline alkaline soil.</title>
        <authorList>
            <person name="Liu D."/>
            <person name="Zhang G."/>
        </authorList>
    </citation>
    <scope>NUCLEOTIDE SEQUENCE [LARGE SCALE GENOMIC DNA]</scope>
    <source>
        <strain evidence="9 10">WN023</strain>
    </source>
</reference>
<dbReference type="PANTHER" id="PTHR30572">
    <property type="entry name" value="MEMBRANE COMPONENT OF TRANSPORTER-RELATED"/>
    <property type="match status" value="1"/>
</dbReference>
<keyword evidence="10" id="KW-1185">Reference proteome</keyword>
<feature type="transmembrane region" description="Helical" evidence="6">
    <location>
        <begin position="376"/>
        <end position="399"/>
    </location>
</feature>
<feature type="transmembrane region" description="Helical" evidence="6">
    <location>
        <begin position="678"/>
        <end position="701"/>
    </location>
</feature>
<dbReference type="InterPro" id="IPR050250">
    <property type="entry name" value="Macrolide_Exporter_MacB"/>
</dbReference>
<proteinExistence type="predicted"/>
<feature type="transmembrane region" description="Helical" evidence="6">
    <location>
        <begin position="420"/>
        <end position="444"/>
    </location>
</feature>
<comment type="caution">
    <text evidence="9">The sequence shown here is derived from an EMBL/GenBank/DDBJ whole genome shotgun (WGS) entry which is preliminary data.</text>
</comment>
<evidence type="ECO:0000256" key="1">
    <source>
        <dbReference type="ARBA" id="ARBA00004651"/>
    </source>
</evidence>
<evidence type="ECO:0000256" key="4">
    <source>
        <dbReference type="ARBA" id="ARBA00022989"/>
    </source>
</evidence>
<accession>A0A2A2GEQ2</accession>
<dbReference type="PROSITE" id="PS51257">
    <property type="entry name" value="PROKAR_LIPOPROTEIN"/>
    <property type="match status" value="1"/>
</dbReference>
<dbReference type="EMBL" id="NSKE01000002">
    <property type="protein sequence ID" value="PAU95242.1"/>
    <property type="molecule type" value="Genomic_DNA"/>
</dbReference>
<feature type="transmembrane region" description="Helical" evidence="6">
    <location>
        <begin position="722"/>
        <end position="742"/>
    </location>
</feature>
<sequence length="745" mass="83281">MLKNYIKTTLRNFKRHKSYTAINIFGFALGMACCILISLYVNEELSFDTFHEMSDRIVVVGTEGDMWGKMRATPYPLADAMVEEMPAIEKATRVSITGDLLLSDTEQNFVKIDNAKYVEPDFFELFSFDLLQGHPQEALKTPNNIILTPSAAKNIFGRSDDLIGQRIYWQRSDTVKVLQVAGIVEEAPANSTMQYDVLLSYKTRPAAARDISSWRGFSPHTYGLLTSTEAANSLSDQFDELVKAHYEVSEGKEPDQSFFSLPLEELHLSELSNNSGFTGNRAYLYLFGSVALFILGIACVNYVNLATARTSIRVKEVGVRKTLGAFRTQLISQFLGESVLISISSYVIGGIISILALPYFNQLFGTELHWQTDISFLLWLLLVASIIGVLAGFYPALYLSRFAPASVLRNKFKKGSSASWLRKTLVVIQFTLAVILIISALVVYQQLRYTQEKDLGFDGEQVVSVRLPNSTAWDTRENLKDRLRGYSSIQEVSIVSSMPGGFNLRLGYKPETISSQVKTDSNEPIIFAPTVVDYEFLKMLDIDMVAGRYFSKDLSADRNQAYVINEKAATALGWMPDDAIGKNVNFREEGKIIGVVENFHITSLKEEIEPVTLQLFEPTSWSTVGNLLVQLSPDKITNGLEIIESELKEYAPSQPFDYEFLDKKFKAMYKTEFRLGRIVVLFTIIAIIIACLGLYGLSAFAAERRTQEIGIRKVLGARIGSIVALLSKDFLKLVLLGFILAVPVA</sequence>
<dbReference type="Pfam" id="PF12704">
    <property type="entry name" value="MacB_PCD"/>
    <property type="match status" value="2"/>
</dbReference>
<feature type="transmembrane region" description="Helical" evidence="6">
    <location>
        <begin position="334"/>
        <end position="356"/>
    </location>
</feature>
<dbReference type="GO" id="GO:0022857">
    <property type="term" value="F:transmembrane transporter activity"/>
    <property type="evidence" value="ECO:0007669"/>
    <property type="project" value="TreeGrafter"/>
</dbReference>
<dbReference type="Pfam" id="PF02687">
    <property type="entry name" value="FtsX"/>
    <property type="match status" value="2"/>
</dbReference>
<evidence type="ECO:0008006" key="11">
    <source>
        <dbReference type="Google" id="ProtNLM"/>
    </source>
</evidence>
<dbReference type="RefSeq" id="WP_095605368.1">
    <property type="nucleotide sequence ID" value="NZ_NSKE01000002.1"/>
</dbReference>
<feature type="transmembrane region" description="Helical" evidence="6">
    <location>
        <begin position="21"/>
        <end position="41"/>
    </location>
</feature>
<evidence type="ECO:0000259" key="8">
    <source>
        <dbReference type="Pfam" id="PF12704"/>
    </source>
</evidence>
<organism evidence="9 10">
    <name type="scientific">Fodinibius salipaludis</name>
    <dbReference type="NCBI Taxonomy" id="2032627"/>
    <lineage>
        <taxon>Bacteria</taxon>
        <taxon>Pseudomonadati</taxon>
        <taxon>Balneolota</taxon>
        <taxon>Balneolia</taxon>
        <taxon>Balneolales</taxon>
        <taxon>Balneolaceae</taxon>
        <taxon>Fodinibius</taxon>
    </lineage>
</organism>
<feature type="transmembrane region" description="Helical" evidence="6">
    <location>
        <begin position="282"/>
        <end position="303"/>
    </location>
</feature>
<evidence type="ECO:0000259" key="7">
    <source>
        <dbReference type="Pfam" id="PF02687"/>
    </source>
</evidence>
<keyword evidence="4 6" id="KW-1133">Transmembrane helix</keyword>
<protein>
    <recommendedName>
        <fullName evidence="11">Cell division protein FtsX</fullName>
    </recommendedName>
</protein>
<feature type="domain" description="ABC3 transporter permease C-terminal" evidence="7">
    <location>
        <begin position="289"/>
        <end position="402"/>
    </location>
</feature>
<dbReference type="AlphaFoldDB" id="A0A2A2GEQ2"/>
<dbReference type="Proteomes" id="UP000218831">
    <property type="component" value="Unassembled WGS sequence"/>
</dbReference>
<dbReference type="GO" id="GO:0005886">
    <property type="term" value="C:plasma membrane"/>
    <property type="evidence" value="ECO:0007669"/>
    <property type="project" value="UniProtKB-SubCell"/>
</dbReference>
<evidence type="ECO:0000256" key="3">
    <source>
        <dbReference type="ARBA" id="ARBA00022692"/>
    </source>
</evidence>
<gene>
    <name evidence="9" type="ORF">CK503_03325</name>
</gene>
<evidence type="ECO:0000313" key="10">
    <source>
        <dbReference type="Proteomes" id="UP000218831"/>
    </source>
</evidence>
<dbReference type="InterPro" id="IPR003838">
    <property type="entry name" value="ABC3_permease_C"/>
</dbReference>
<comment type="subcellular location">
    <subcellularLocation>
        <location evidence="1">Cell membrane</location>
        <topology evidence="1">Multi-pass membrane protein</topology>
    </subcellularLocation>
</comment>
<feature type="domain" description="MacB-like periplasmic core" evidence="8">
    <location>
        <begin position="432"/>
        <end position="599"/>
    </location>
</feature>
<dbReference type="OrthoDB" id="5933722at2"/>
<feature type="domain" description="ABC3 transporter permease C-terminal" evidence="7">
    <location>
        <begin position="681"/>
        <end position="744"/>
    </location>
</feature>
<keyword evidence="5 6" id="KW-0472">Membrane</keyword>